<dbReference type="InterPro" id="IPR003582">
    <property type="entry name" value="ShKT_dom"/>
</dbReference>
<feature type="domain" description="ShKT" evidence="2">
    <location>
        <begin position="165"/>
        <end position="189"/>
    </location>
</feature>
<feature type="domain" description="ShKT" evidence="2">
    <location>
        <begin position="191"/>
        <end position="218"/>
    </location>
</feature>
<sequence>MAGKANGFVALIFLVCAWWCSGQAPWDRDAAIRARRRGACNACTECNNVGVCDVTAHICIATACVDSPSCSFVTNADCATVTARCAIQNLCPKLCTKCDANVDPLECEEKRHYGDCDNIETRGEMDEKCPHTCDPVVECTRNWLSECKTSQYASLINKYCKRQCDCEEWFNQCDYPDGFVRRQCPGTCDRKGCAAYEQYCSQNSDIGTFARAQCPKTCDPPGCNAYDSQQCRDSINPSTSKWLRNMCPRLCAGR</sequence>
<dbReference type="EMBL" id="JBGFUD010004291">
    <property type="protein sequence ID" value="MFH4979519.1"/>
    <property type="molecule type" value="Genomic_DNA"/>
</dbReference>
<feature type="chain" id="PRO_5044896913" description="ShKT domain-containing protein" evidence="1">
    <location>
        <begin position="23"/>
        <end position="254"/>
    </location>
</feature>
<reference evidence="3 4" key="1">
    <citation type="submission" date="2024-08" db="EMBL/GenBank/DDBJ databases">
        <title>Gnathostoma spinigerum genome.</title>
        <authorList>
            <person name="Gonzalez-Bertolin B."/>
            <person name="Monzon S."/>
            <person name="Zaballos A."/>
            <person name="Jimenez P."/>
            <person name="Dekumyoy P."/>
            <person name="Varona S."/>
            <person name="Cuesta I."/>
            <person name="Sumanam S."/>
            <person name="Adisakwattana P."/>
            <person name="Gasser R.B."/>
            <person name="Hernandez-Gonzalez A."/>
            <person name="Young N.D."/>
            <person name="Perteguer M.J."/>
        </authorList>
    </citation>
    <scope>NUCLEOTIDE SEQUENCE [LARGE SCALE GENOMIC DNA]</scope>
    <source>
        <strain evidence="3">AL3</strain>
        <tissue evidence="3">Liver</tissue>
    </source>
</reference>
<dbReference type="Proteomes" id="UP001608902">
    <property type="component" value="Unassembled WGS sequence"/>
</dbReference>
<dbReference type="AlphaFoldDB" id="A0ABD6EQE8"/>
<keyword evidence="1" id="KW-0732">Signal</keyword>
<gene>
    <name evidence="3" type="ORF">AB6A40_006228</name>
</gene>
<comment type="caution">
    <text evidence="3">The sequence shown here is derived from an EMBL/GenBank/DDBJ whole genome shotgun (WGS) entry which is preliminary data.</text>
</comment>
<dbReference type="Pfam" id="PF01549">
    <property type="entry name" value="ShK"/>
    <property type="match status" value="4"/>
</dbReference>
<evidence type="ECO:0000313" key="4">
    <source>
        <dbReference type="Proteomes" id="UP001608902"/>
    </source>
</evidence>
<evidence type="ECO:0000256" key="1">
    <source>
        <dbReference type="SAM" id="SignalP"/>
    </source>
</evidence>
<name>A0ABD6EQE8_9BILA</name>
<protein>
    <recommendedName>
        <fullName evidence="2">ShKT domain-containing protein</fullName>
    </recommendedName>
</protein>
<feature type="domain" description="ShKT" evidence="2">
    <location>
        <begin position="135"/>
        <end position="164"/>
    </location>
</feature>
<organism evidence="3 4">
    <name type="scientific">Gnathostoma spinigerum</name>
    <dbReference type="NCBI Taxonomy" id="75299"/>
    <lineage>
        <taxon>Eukaryota</taxon>
        <taxon>Metazoa</taxon>
        <taxon>Ecdysozoa</taxon>
        <taxon>Nematoda</taxon>
        <taxon>Chromadorea</taxon>
        <taxon>Rhabditida</taxon>
        <taxon>Spirurina</taxon>
        <taxon>Gnathostomatomorpha</taxon>
        <taxon>Gnathostomatoidea</taxon>
        <taxon>Gnathostomatidae</taxon>
        <taxon>Gnathostoma</taxon>
    </lineage>
</organism>
<keyword evidence="4" id="KW-1185">Reference proteome</keyword>
<feature type="domain" description="ShKT" evidence="2">
    <location>
        <begin position="106"/>
        <end position="133"/>
    </location>
</feature>
<evidence type="ECO:0000259" key="2">
    <source>
        <dbReference type="Pfam" id="PF01549"/>
    </source>
</evidence>
<proteinExistence type="predicted"/>
<evidence type="ECO:0000313" key="3">
    <source>
        <dbReference type="EMBL" id="MFH4979519.1"/>
    </source>
</evidence>
<feature type="signal peptide" evidence="1">
    <location>
        <begin position="1"/>
        <end position="22"/>
    </location>
</feature>
<accession>A0ABD6EQE8</accession>